<keyword evidence="5" id="KW-1185">Reference proteome</keyword>
<dbReference type="SMART" id="SM00322">
    <property type="entry name" value="KH"/>
    <property type="match status" value="1"/>
</dbReference>
<dbReference type="PANTHER" id="PTHR22948:SF65">
    <property type="entry name" value="A-KINASE ANCHORING PROTEIN 1"/>
    <property type="match status" value="1"/>
</dbReference>
<protein>
    <recommendedName>
        <fullName evidence="3">Tudor domain-containing protein</fullName>
    </recommendedName>
</protein>
<reference evidence="4" key="2">
    <citation type="submission" date="2017-05" db="UniProtKB">
        <authorList>
            <consortium name="EnsemblMetazoa"/>
        </authorList>
    </citation>
    <scope>IDENTIFICATION</scope>
</reference>
<sequence length="538" mass="58574">MIPLKVLALCLPSLAVVAIISYRYWKGKRRQPLEVQPDTPNTSSSQNKPNNEDKTEDKTLNSPQGKSSAAVPLVSSPSDSGFTDQSTPLRLQTTRDNETDSTPQSTSLPSYHPPPSPPLPPSSAEKGRHSVDTTAIRGGRVRATLQLPVDVIGRFIGRQGRNIKTLMSESGAQIHVQQKSLTKDSLFVPCIVQGTQSQINSAIDLILTRHPEVSFSLPPVLPPSLPPVNTVGKVNDIQHSEPNWDYTIEPSQCPSDVFLGIVTYIERLNRLWLVPYTSTQLLETLHQSMSRSYAVEETGAAKTTPTLGKHCAVRVSDDYWLRGRVAKATDEKSFEVQLTDYGSSVIVPGTSIKPLKREHTLLKVQAFSCLLSNIEPNTSNADDGMLVLQALVEGTVLEVHVIVNVANSDPLVELYIPSHYGSGGQAFINRELVNQGFATWCESATRGLPIKKVTPTTNNNNNNERSEEEMPIGGKDVEGVASLPLLELLKKNDEESELILNKNDDSNQSLVSLLSAGTSPLLGTDITTPSSLKVTPTL</sequence>
<dbReference type="Proteomes" id="UP000007879">
    <property type="component" value="Unassembled WGS sequence"/>
</dbReference>
<feature type="region of interest" description="Disordered" evidence="2">
    <location>
        <begin position="32"/>
        <end position="129"/>
    </location>
</feature>
<dbReference type="InParanoid" id="A0A1X7VIQ0"/>
<dbReference type="GO" id="GO:0005739">
    <property type="term" value="C:mitochondrion"/>
    <property type="evidence" value="ECO:0007669"/>
    <property type="project" value="UniProtKB-ARBA"/>
</dbReference>
<dbReference type="Gene3D" id="2.40.50.90">
    <property type="match status" value="1"/>
</dbReference>
<dbReference type="AlphaFoldDB" id="A0A1X7VIQ0"/>
<evidence type="ECO:0000313" key="4">
    <source>
        <dbReference type="EnsemblMetazoa" id="Aqu2.1.39793_001"/>
    </source>
</evidence>
<dbReference type="KEGG" id="aqu:109580240"/>
<feature type="compositionally biased region" description="Polar residues" evidence="2">
    <location>
        <begin position="38"/>
        <end position="49"/>
    </location>
</feature>
<dbReference type="InterPro" id="IPR036612">
    <property type="entry name" value="KH_dom_type_1_sf"/>
</dbReference>
<evidence type="ECO:0000259" key="3">
    <source>
        <dbReference type="PROSITE" id="PS50304"/>
    </source>
</evidence>
<evidence type="ECO:0000256" key="1">
    <source>
        <dbReference type="PROSITE-ProRule" id="PRU00117"/>
    </source>
</evidence>
<evidence type="ECO:0000313" key="5">
    <source>
        <dbReference type="Proteomes" id="UP000007879"/>
    </source>
</evidence>
<reference evidence="5" key="1">
    <citation type="journal article" date="2010" name="Nature">
        <title>The Amphimedon queenslandica genome and the evolution of animal complexity.</title>
        <authorList>
            <person name="Srivastava M."/>
            <person name="Simakov O."/>
            <person name="Chapman J."/>
            <person name="Fahey B."/>
            <person name="Gauthier M.E."/>
            <person name="Mitros T."/>
            <person name="Richards G.S."/>
            <person name="Conaco C."/>
            <person name="Dacre M."/>
            <person name="Hellsten U."/>
            <person name="Larroux C."/>
            <person name="Putnam N.H."/>
            <person name="Stanke M."/>
            <person name="Adamska M."/>
            <person name="Darling A."/>
            <person name="Degnan S.M."/>
            <person name="Oakley T.H."/>
            <person name="Plachetzki D.C."/>
            <person name="Zhai Y."/>
            <person name="Adamski M."/>
            <person name="Calcino A."/>
            <person name="Cummins S.F."/>
            <person name="Goodstein D.M."/>
            <person name="Harris C."/>
            <person name="Jackson D.J."/>
            <person name="Leys S.P."/>
            <person name="Shu S."/>
            <person name="Woodcroft B.J."/>
            <person name="Vervoort M."/>
            <person name="Kosik K.S."/>
            <person name="Manning G."/>
            <person name="Degnan B.M."/>
            <person name="Rokhsar D.S."/>
        </authorList>
    </citation>
    <scope>NUCLEOTIDE SEQUENCE [LARGE SCALE GENOMIC DNA]</scope>
</reference>
<feature type="compositionally biased region" description="Basic and acidic residues" evidence="2">
    <location>
        <begin position="50"/>
        <end position="59"/>
    </location>
</feature>
<dbReference type="STRING" id="400682.A0A1X7VIQ0"/>
<keyword evidence="1" id="KW-0694">RNA-binding</keyword>
<dbReference type="EnsemblMetazoa" id="Aqu2.1.39793_001">
    <property type="protein sequence ID" value="Aqu2.1.39793_001"/>
    <property type="gene ID" value="Aqu2.1.39793"/>
</dbReference>
<dbReference type="Gene3D" id="2.30.30.140">
    <property type="match status" value="1"/>
</dbReference>
<dbReference type="InterPro" id="IPR004087">
    <property type="entry name" value="KH_dom"/>
</dbReference>
<evidence type="ECO:0000256" key="2">
    <source>
        <dbReference type="SAM" id="MobiDB-lite"/>
    </source>
</evidence>
<gene>
    <name evidence="4" type="primary">109580240</name>
</gene>
<dbReference type="PANTHER" id="PTHR22948">
    <property type="entry name" value="TUDOR DOMAIN CONTAINING PROTEIN"/>
    <property type="match status" value="1"/>
</dbReference>
<dbReference type="EnsemblMetazoa" id="XM_019993214.1">
    <property type="protein sequence ID" value="XP_019848773.1"/>
    <property type="gene ID" value="LOC109580240"/>
</dbReference>
<dbReference type="GO" id="GO:0003723">
    <property type="term" value="F:RNA binding"/>
    <property type="evidence" value="ECO:0007669"/>
    <property type="project" value="UniProtKB-UniRule"/>
</dbReference>
<dbReference type="Pfam" id="PF00567">
    <property type="entry name" value="TUDOR"/>
    <property type="match status" value="1"/>
</dbReference>
<dbReference type="PROSITE" id="PS50304">
    <property type="entry name" value="TUDOR"/>
    <property type="match status" value="1"/>
</dbReference>
<dbReference type="OrthoDB" id="10069557at2759"/>
<dbReference type="SUPFAM" id="SSF63748">
    <property type="entry name" value="Tudor/PWWP/MBT"/>
    <property type="match status" value="1"/>
</dbReference>
<feature type="compositionally biased region" description="Pro residues" evidence="2">
    <location>
        <begin position="111"/>
        <end position="121"/>
    </location>
</feature>
<dbReference type="InterPro" id="IPR035437">
    <property type="entry name" value="SNase_OB-fold_sf"/>
</dbReference>
<dbReference type="Gene3D" id="3.30.1370.10">
    <property type="entry name" value="K Homology domain, type 1"/>
    <property type="match status" value="1"/>
</dbReference>
<proteinExistence type="predicted"/>
<dbReference type="SMART" id="SM00333">
    <property type="entry name" value="TUDOR"/>
    <property type="match status" value="1"/>
</dbReference>
<feature type="compositionally biased region" description="Polar residues" evidence="2">
    <location>
        <begin position="81"/>
        <end position="92"/>
    </location>
</feature>
<name>A0A1X7VIQ0_AMPQE</name>
<dbReference type="InterPro" id="IPR050621">
    <property type="entry name" value="Tudor_domain_containing"/>
</dbReference>
<dbReference type="Pfam" id="PF00013">
    <property type="entry name" value="KH_1"/>
    <property type="match status" value="1"/>
</dbReference>
<dbReference type="InterPro" id="IPR002999">
    <property type="entry name" value="Tudor"/>
</dbReference>
<feature type="region of interest" description="Disordered" evidence="2">
    <location>
        <begin position="450"/>
        <end position="474"/>
    </location>
</feature>
<dbReference type="CDD" id="cd20379">
    <property type="entry name" value="Tudor_dTUD-like"/>
    <property type="match status" value="1"/>
</dbReference>
<feature type="compositionally biased region" description="Low complexity" evidence="2">
    <location>
        <begin position="67"/>
        <end position="80"/>
    </location>
</feature>
<dbReference type="SUPFAM" id="SSF54791">
    <property type="entry name" value="Eukaryotic type KH-domain (KH-domain type I)"/>
    <property type="match status" value="1"/>
</dbReference>
<feature type="domain" description="Tudor" evidence="3">
    <location>
        <begin position="304"/>
        <end position="362"/>
    </location>
</feature>
<dbReference type="PROSITE" id="PS50084">
    <property type="entry name" value="KH_TYPE_1"/>
    <property type="match status" value="1"/>
</dbReference>
<accession>A0A1X7VIQ0</accession>
<dbReference type="InterPro" id="IPR004088">
    <property type="entry name" value="KH_dom_type_1"/>
</dbReference>
<organism evidence="4">
    <name type="scientific">Amphimedon queenslandica</name>
    <name type="common">Sponge</name>
    <dbReference type="NCBI Taxonomy" id="400682"/>
    <lineage>
        <taxon>Eukaryota</taxon>
        <taxon>Metazoa</taxon>
        <taxon>Porifera</taxon>
        <taxon>Demospongiae</taxon>
        <taxon>Heteroscleromorpha</taxon>
        <taxon>Haplosclerida</taxon>
        <taxon>Niphatidae</taxon>
        <taxon>Amphimedon</taxon>
    </lineage>
</organism>